<evidence type="ECO:0000313" key="3">
    <source>
        <dbReference type="EMBL" id="SFI41803.1"/>
    </source>
</evidence>
<evidence type="ECO:0008006" key="5">
    <source>
        <dbReference type="Google" id="ProtNLM"/>
    </source>
</evidence>
<feature type="transmembrane region" description="Helical" evidence="1">
    <location>
        <begin position="45"/>
        <end position="61"/>
    </location>
</feature>
<dbReference type="Proteomes" id="UP000199110">
    <property type="component" value="Unassembled WGS sequence"/>
</dbReference>
<evidence type="ECO:0000256" key="1">
    <source>
        <dbReference type="SAM" id="Phobius"/>
    </source>
</evidence>
<evidence type="ECO:0000313" key="4">
    <source>
        <dbReference type="Proteomes" id="UP000199110"/>
    </source>
</evidence>
<organism evidence="3 4">
    <name type="scientific">Jannaschia pohangensis</name>
    <dbReference type="NCBI Taxonomy" id="390807"/>
    <lineage>
        <taxon>Bacteria</taxon>
        <taxon>Pseudomonadati</taxon>
        <taxon>Pseudomonadota</taxon>
        <taxon>Alphaproteobacteria</taxon>
        <taxon>Rhodobacterales</taxon>
        <taxon>Roseobacteraceae</taxon>
        <taxon>Jannaschia</taxon>
    </lineage>
</organism>
<keyword evidence="1" id="KW-0812">Transmembrane</keyword>
<gene>
    <name evidence="3" type="ORF">SAMN04488095_0783</name>
</gene>
<sequence>MTRALTLAAAIAVATATTAAAGNTAPAPVEPQVIVSDTSSSAGEGYIVPLLFLVFLANALGN</sequence>
<evidence type="ECO:0000256" key="2">
    <source>
        <dbReference type="SAM" id="SignalP"/>
    </source>
</evidence>
<feature type="chain" id="PRO_5011756284" description="Ferrochelatase" evidence="2">
    <location>
        <begin position="20"/>
        <end position="62"/>
    </location>
</feature>
<dbReference type="RefSeq" id="WP_092777289.1">
    <property type="nucleotide sequence ID" value="NZ_FORA01000001.1"/>
</dbReference>
<feature type="signal peptide" evidence="2">
    <location>
        <begin position="1"/>
        <end position="19"/>
    </location>
</feature>
<keyword evidence="2" id="KW-0732">Signal</keyword>
<keyword evidence="1" id="KW-0472">Membrane</keyword>
<keyword evidence="4" id="KW-1185">Reference proteome</keyword>
<name>A0A1I3I1U9_9RHOB</name>
<keyword evidence="1" id="KW-1133">Transmembrane helix</keyword>
<protein>
    <recommendedName>
        <fullName evidence="5">Ferrochelatase</fullName>
    </recommendedName>
</protein>
<proteinExistence type="predicted"/>
<dbReference type="AlphaFoldDB" id="A0A1I3I1U9"/>
<reference evidence="3 4" key="1">
    <citation type="submission" date="2016-10" db="EMBL/GenBank/DDBJ databases">
        <authorList>
            <person name="de Groot N.N."/>
        </authorList>
    </citation>
    <scope>NUCLEOTIDE SEQUENCE [LARGE SCALE GENOMIC DNA]</scope>
    <source>
        <strain evidence="3 4">DSM 19073</strain>
    </source>
</reference>
<accession>A0A1I3I1U9</accession>
<dbReference type="EMBL" id="FORA01000001">
    <property type="protein sequence ID" value="SFI41803.1"/>
    <property type="molecule type" value="Genomic_DNA"/>
</dbReference>